<dbReference type="AlphaFoldDB" id="A0A8J6JUH8"/>
<gene>
    <name evidence="3" type="ORF">GDO78_021825</name>
</gene>
<evidence type="ECO:0000256" key="1">
    <source>
        <dbReference type="SAM" id="MobiDB-lite"/>
    </source>
</evidence>
<feature type="compositionally biased region" description="Low complexity" evidence="1">
    <location>
        <begin position="551"/>
        <end position="569"/>
    </location>
</feature>
<dbReference type="EMBL" id="WNTK01000083">
    <property type="protein sequence ID" value="KAG9471978.1"/>
    <property type="molecule type" value="Genomic_DNA"/>
</dbReference>
<feature type="region of interest" description="Disordered" evidence="1">
    <location>
        <begin position="55"/>
        <end position="94"/>
    </location>
</feature>
<sequence>MYILCFREAAIMQMLSPKHLYLNSIREAQAFISMDPNLLRFPEVVLERIEIKIEDDPPTNREGKKPPPEEPKIKPEKVWRTEKTEPQEKNEESSFYCPAGVEGEAVYQETENCKQYNREKAPAKPEEAAYGELGRETLRSGCTGLSRPIGRNLGRKKRGSWHQHVYKDRQQFDRKLKRHCAIYMEEERQRGQRFSEEENQVLVEGVLCYYKELCGYSSLKGSASRKRRLWQEVVNRVNSIGMTYRTIEVCKKRYGDCKRAVKLKMAALEHQAMGWGGTQEQIKFNNWEEKLRQKIISTTMNGAQRVLDTCKPSSLELSDSTAPSSTPQQCSSWAPTIETSGALIIEPLSCEPVSDYDEANSPLDIHLISEWSEDEAPCTPAVPVPNETINVAEPPSEGNLPSPLDITNGPETSVTDQHHWQLQEEHNQSLQHLTQANNVELHKLRENVVDGNARIVLQLEGLASEVRELNAHVQQIHMNQAHFNHMFQNYISDTKQFYGSIVQAINALRPAPTISPMASPASSPVSSPKHPATQTNPNPMLVTAAMFDCASSSPAGSAEPASASSTASEFNPNSQRRRPAPAFQSQPLKKH</sequence>
<feature type="compositionally biased region" description="Low complexity" evidence="1">
    <location>
        <begin position="515"/>
        <end position="532"/>
    </location>
</feature>
<evidence type="ECO:0000259" key="2">
    <source>
        <dbReference type="Pfam" id="PF13873"/>
    </source>
</evidence>
<dbReference type="InterPro" id="IPR052870">
    <property type="entry name" value="Myb-related_repressor"/>
</dbReference>
<organism evidence="3 4">
    <name type="scientific">Eleutherodactylus coqui</name>
    <name type="common">Puerto Rican coqui</name>
    <dbReference type="NCBI Taxonomy" id="57060"/>
    <lineage>
        <taxon>Eukaryota</taxon>
        <taxon>Metazoa</taxon>
        <taxon>Chordata</taxon>
        <taxon>Craniata</taxon>
        <taxon>Vertebrata</taxon>
        <taxon>Euteleostomi</taxon>
        <taxon>Amphibia</taxon>
        <taxon>Batrachia</taxon>
        <taxon>Anura</taxon>
        <taxon>Neobatrachia</taxon>
        <taxon>Hyloidea</taxon>
        <taxon>Eleutherodactylidae</taxon>
        <taxon>Eleutherodactylinae</taxon>
        <taxon>Eleutherodactylus</taxon>
        <taxon>Eleutherodactylus</taxon>
    </lineage>
</organism>
<protein>
    <recommendedName>
        <fullName evidence="2">Myb/SANT-like DNA-binding domain-containing protein</fullName>
    </recommendedName>
</protein>
<comment type="caution">
    <text evidence="3">The sequence shown here is derived from an EMBL/GenBank/DDBJ whole genome shotgun (WGS) entry which is preliminary data.</text>
</comment>
<dbReference type="GO" id="GO:0000981">
    <property type="term" value="F:DNA-binding transcription factor activity, RNA polymerase II-specific"/>
    <property type="evidence" value="ECO:0007669"/>
    <property type="project" value="TreeGrafter"/>
</dbReference>
<feature type="region of interest" description="Disordered" evidence="1">
    <location>
        <begin position="551"/>
        <end position="591"/>
    </location>
</feature>
<dbReference type="InterPro" id="IPR028002">
    <property type="entry name" value="Myb_DNA-bind_5"/>
</dbReference>
<dbReference type="GO" id="GO:0000978">
    <property type="term" value="F:RNA polymerase II cis-regulatory region sequence-specific DNA binding"/>
    <property type="evidence" value="ECO:0007669"/>
    <property type="project" value="TreeGrafter"/>
</dbReference>
<feature type="domain" description="Myb/SANT-like DNA-binding" evidence="2">
    <location>
        <begin position="190"/>
        <end position="266"/>
    </location>
</feature>
<feature type="region of interest" description="Disordered" evidence="1">
    <location>
        <begin position="515"/>
        <end position="538"/>
    </location>
</feature>
<dbReference type="GO" id="GO:0005634">
    <property type="term" value="C:nucleus"/>
    <property type="evidence" value="ECO:0007669"/>
    <property type="project" value="TreeGrafter"/>
</dbReference>
<evidence type="ECO:0000313" key="4">
    <source>
        <dbReference type="Proteomes" id="UP000770717"/>
    </source>
</evidence>
<dbReference type="PANTHER" id="PTHR32345:SF3">
    <property type="entry name" value="MYB-RELATED TRANSCRIPTION FACTOR, PARTNER OF PROFILIN"/>
    <property type="match status" value="1"/>
</dbReference>
<dbReference type="Pfam" id="PF13873">
    <property type="entry name" value="Myb_DNA-bind_5"/>
    <property type="match status" value="1"/>
</dbReference>
<proteinExistence type="predicted"/>
<evidence type="ECO:0000313" key="3">
    <source>
        <dbReference type="EMBL" id="KAG9471978.1"/>
    </source>
</evidence>
<keyword evidence="4" id="KW-1185">Reference proteome</keyword>
<name>A0A8J6JUH8_ELECQ</name>
<dbReference type="Proteomes" id="UP000770717">
    <property type="component" value="Unassembled WGS sequence"/>
</dbReference>
<reference evidence="3" key="1">
    <citation type="thesis" date="2020" institute="ProQuest LLC" country="789 East Eisenhower Parkway, Ann Arbor, MI, USA">
        <title>Comparative Genomics and Chromosome Evolution.</title>
        <authorList>
            <person name="Mudd A.B."/>
        </authorList>
    </citation>
    <scope>NUCLEOTIDE SEQUENCE</scope>
    <source>
        <strain evidence="3">HN-11 Male</strain>
        <tissue evidence="3">Kidney and liver</tissue>
    </source>
</reference>
<feature type="compositionally biased region" description="Basic and acidic residues" evidence="1">
    <location>
        <begin position="55"/>
        <end position="92"/>
    </location>
</feature>
<dbReference type="OrthoDB" id="9904432at2759"/>
<dbReference type="PANTHER" id="PTHR32345">
    <property type="entry name" value="MYB-RELATED TRANSCRIPTION FACTOR, PARTNER OF PROFILIN"/>
    <property type="match status" value="1"/>
</dbReference>
<accession>A0A8J6JUH8</accession>